<evidence type="ECO:0000256" key="1">
    <source>
        <dbReference type="SAM" id="Phobius"/>
    </source>
</evidence>
<sequence>MRSYEVLATPRTDTYHAFMFVMKEWQLGKRDLANRPHGLALRALGVCFVLLIFDELTVAVLFAPPRVASLPYSSEPFNQTNAKKAISAGILADKGTSRHQPDRAEVWLR</sequence>
<evidence type="ECO:0000313" key="2">
    <source>
        <dbReference type="EMBL" id="KAA6412035.1"/>
    </source>
</evidence>
<keyword evidence="1" id="KW-1133">Transmembrane helix</keyword>
<dbReference type="EMBL" id="VXIT01000006">
    <property type="protein sequence ID" value="KAA6412035.1"/>
    <property type="molecule type" value="Genomic_DNA"/>
</dbReference>
<name>A0A5M8PSM5_9LECA</name>
<gene>
    <name evidence="2" type="ORF">FRX48_04185</name>
</gene>
<proteinExistence type="predicted"/>
<organism evidence="2 3">
    <name type="scientific">Lasallia pustulata</name>
    <dbReference type="NCBI Taxonomy" id="136370"/>
    <lineage>
        <taxon>Eukaryota</taxon>
        <taxon>Fungi</taxon>
        <taxon>Dikarya</taxon>
        <taxon>Ascomycota</taxon>
        <taxon>Pezizomycotina</taxon>
        <taxon>Lecanoromycetes</taxon>
        <taxon>OSLEUM clade</taxon>
        <taxon>Umbilicariomycetidae</taxon>
        <taxon>Umbilicariales</taxon>
        <taxon>Umbilicariaceae</taxon>
        <taxon>Lasallia</taxon>
    </lineage>
</organism>
<feature type="transmembrane region" description="Helical" evidence="1">
    <location>
        <begin position="39"/>
        <end position="63"/>
    </location>
</feature>
<dbReference type="Proteomes" id="UP000324767">
    <property type="component" value="Unassembled WGS sequence"/>
</dbReference>
<evidence type="ECO:0000313" key="3">
    <source>
        <dbReference type="Proteomes" id="UP000324767"/>
    </source>
</evidence>
<accession>A0A5M8PSM5</accession>
<reference evidence="2 3" key="1">
    <citation type="submission" date="2019-09" db="EMBL/GenBank/DDBJ databases">
        <title>The hologenome of the rock-dwelling lichen Lasallia pustulata.</title>
        <authorList>
            <person name="Greshake Tzovaras B."/>
            <person name="Segers F."/>
            <person name="Bicker A."/>
            <person name="Dal Grande F."/>
            <person name="Otte J."/>
            <person name="Hankeln T."/>
            <person name="Schmitt I."/>
            <person name="Ebersberger I."/>
        </authorList>
    </citation>
    <scope>NUCLEOTIDE SEQUENCE [LARGE SCALE GENOMIC DNA]</scope>
    <source>
        <strain evidence="2">A1-1</strain>
    </source>
</reference>
<keyword evidence="1" id="KW-0472">Membrane</keyword>
<keyword evidence="1" id="KW-0812">Transmembrane</keyword>
<comment type="caution">
    <text evidence="2">The sequence shown here is derived from an EMBL/GenBank/DDBJ whole genome shotgun (WGS) entry which is preliminary data.</text>
</comment>
<dbReference type="AlphaFoldDB" id="A0A5M8PSM5"/>
<protein>
    <submittedName>
        <fullName evidence="2">Uncharacterized protein</fullName>
    </submittedName>
</protein>